<keyword evidence="3" id="KW-1185">Reference proteome</keyword>
<sequence length="58" mass="6739">VRMEDKFVGQLVMLAKPTLKDQNGNFTSPIDMPPIRDENRHKRTQFSSRNHGQKLTKT</sequence>
<accession>A0ABQ9K825</accession>
<evidence type="ECO:0000256" key="1">
    <source>
        <dbReference type="SAM" id="MobiDB-lite"/>
    </source>
</evidence>
<proteinExistence type="predicted"/>
<name>A0ABQ9K825_HEVBR</name>
<protein>
    <submittedName>
        <fullName evidence="2">Uncharacterized protein</fullName>
    </submittedName>
</protein>
<dbReference type="Proteomes" id="UP001174677">
    <property type="component" value="Unassembled WGS sequence"/>
</dbReference>
<dbReference type="EMBL" id="JARPOI010000400">
    <property type="protein sequence ID" value="KAJ9128757.1"/>
    <property type="molecule type" value="Genomic_DNA"/>
</dbReference>
<feature type="region of interest" description="Disordered" evidence="1">
    <location>
        <begin position="20"/>
        <end position="58"/>
    </location>
</feature>
<evidence type="ECO:0000313" key="2">
    <source>
        <dbReference type="EMBL" id="KAJ9128757.1"/>
    </source>
</evidence>
<feature type="non-terminal residue" evidence="2">
    <location>
        <position position="1"/>
    </location>
</feature>
<gene>
    <name evidence="2" type="ORF">P3X46_034507</name>
</gene>
<organism evidence="2 3">
    <name type="scientific">Hevea brasiliensis</name>
    <name type="common">Para rubber tree</name>
    <name type="synonym">Siphonia brasiliensis</name>
    <dbReference type="NCBI Taxonomy" id="3981"/>
    <lineage>
        <taxon>Eukaryota</taxon>
        <taxon>Viridiplantae</taxon>
        <taxon>Streptophyta</taxon>
        <taxon>Embryophyta</taxon>
        <taxon>Tracheophyta</taxon>
        <taxon>Spermatophyta</taxon>
        <taxon>Magnoliopsida</taxon>
        <taxon>eudicotyledons</taxon>
        <taxon>Gunneridae</taxon>
        <taxon>Pentapetalae</taxon>
        <taxon>rosids</taxon>
        <taxon>fabids</taxon>
        <taxon>Malpighiales</taxon>
        <taxon>Euphorbiaceae</taxon>
        <taxon>Crotonoideae</taxon>
        <taxon>Micrandreae</taxon>
        <taxon>Hevea</taxon>
    </lineage>
</organism>
<comment type="caution">
    <text evidence="2">The sequence shown here is derived from an EMBL/GenBank/DDBJ whole genome shotgun (WGS) entry which is preliminary data.</text>
</comment>
<evidence type="ECO:0000313" key="3">
    <source>
        <dbReference type="Proteomes" id="UP001174677"/>
    </source>
</evidence>
<reference evidence="2 3" key="1">
    <citation type="journal article" date="2023" name="Plant Biotechnol. J.">
        <title>Chromosome-level wild Hevea brasiliensis genome provides new tools for genomic-assisted breeding and valuable loci to elevate rubber yield.</title>
        <authorList>
            <person name="Cheng H."/>
            <person name="Song X."/>
            <person name="Hu Y."/>
            <person name="Wu T."/>
            <person name="Yang Q."/>
            <person name="An Z."/>
            <person name="Feng S."/>
            <person name="Deng Z."/>
            <person name="Wu W."/>
            <person name="Zeng X."/>
            <person name="Tu M."/>
            <person name="Wang X."/>
            <person name="Huang H."/>
        </authorList>
    </citation>
    <scope>NUCLEOTIDE SEQUENCE [LARGE SCALE GENOMIC DNA]</scope>
    <source>
        <strain evidence="2">MT/VB/25A 57/8</strain>
    </source>
</reference>